<feature type="signal peptide" evidence="2">
    <location>
        <begin position="1"/>
        <end position="18"/>
    </location>
</feature>
<proteinExistence type="predicted"/>
<name>A0ABY7F9V6_MYAAR</name>
<keyword evidence="1" id="KW-0472">Membrane</keyword>
<keyword evidence="1" id="KW-1133">Transmembrane helix</keyword>
<reference evidence="3" key="1">
    <citation type="submission" date="2022-11" db="EMBL/GenBank/DDBJ databases">
        <title>Centuries of genome instability and evolution in soft-shell clam transmissible cancer (bioRxiv).</title>
        <authorList>
            <person name="Hart S.F.M."/>
            <person name="Yonemitsu M.A."/>
            <person name="Giersch R.M."/>
            <person name="Beal B.F."/>
            <person name="Arriagada G."/>
            <person name="Davis B.W."/>
            <person name="Ostrander E.A."/>
            <person name="Goff S.P."/>
            <person name="Metzger M.J."/>
        </authorList>
    </citation>
    <scope>NUCLEOTIDE SEQUENCE</scope>
    <source>
        <strain evidence="3">MELC-2E11</strain>
        <tissue evidence="3">Siphon/mantle</tissue>
    </source>
</reference>
<keyword evidence="1" id="KW-0812">Transmembrane</keyword>
<protein>
    <submittedName>
        <fullName evidence="3">Uncharacterized protein</fullName>
    </submittedName>
</protein>
<evidence type="ECO:0000256" key="2">
    <source>
        <dbReference type="SAM" id="SignalP"/>
    </source>
</evidence>
<accession>A0ABY7F9V6</accession>
<feature type="chain" id="PRO_5045465681" evidence="2">
    <location>
        <begin position="19"/>
        <end position="194"/>
    </location>
</feature>
<keyword evidence="2" id="KW-0732">Signal</keyword>
<evidence type="ECO:0000313" key="3">
    <source>
        <dbReference type="EMBL" id="WAR17776.1"/>
    </source>
</evidence>
<sequence length="194" mass="22016">MDASVYVILCCLVLGGDASGSCGALTIMKPTFVNRNVTLKFIPRNQRITNIVWKYTPGWNETNKHAVEGLKGRFPQAVQDGLTIYNFTENKAGHYALQCNRPKGFITNWLNINVTEKDSDHILNITEYIHDENRQIRTSFRQELTPISGDNSKRSFKVPFEPILIGTGTFVALCLFVASARTLVRWHKGRNRTR</sequence>
<evidence type="ECO:0000256" key="1">
    <source>
        <dbReference type="SAM" id="Phobius"/>
    </source>
</evidence>
<organism evidence="3 4">
    <name type="scientific">Mya arenaria</name>
    <name type="common">Soft-shell clam</name>
    <dbReference type="NCBI Taxonomy" id="6604"/>
    <lineage>
        <taxon>Eukaryota</taxon>
        <taxon>Metazoa</taxon>
        <taxon>Spiralia</taxon>
        <taxon>Lophotrochozoa</taxon>
        <taxon>Mollusca</taxon>
        <taxon>Bivalvia</taxon>
        <taxon>Autobranchia</taxon>
        <taxon>Heteroconchia</taxon>
        <taxon>Euheterodonta</taxon>
        <taxon>Imparidentia</taxon>
        <taxon>Neoheterodontei</taxon>
        <taxon>Myida</taxon>
        <taxon>Myoidea</taxon>
        <taxon>Myidae</taxon>
        <taxon>Mya</taxon>
    </lineage>
</organism>
<evidence type="ECO:0000313" key="4">
    <source>
        <dbReference type="Proteomes" id="UP001164746"/>
    </source>
</evidence>
<feature type="transmembrane region" description="Helical" evidence="1">
    <location>
        <begin position="163"/>
        <end position="184"/>
    </location>
</feature>
<dbReference type="EMBL" id="CP111021">
    <property type="protein sequence ID" value="WAR17776.1"/>
    <property type="molecule type" value="Genomic_DNA"/>
</dbReference>
<keyword evidence="4" id="KW-1185">Reference proteome</keyword>
<dbReference type="Proteomes" id="UP001164746">
    <property type="component" value="Chromosome 10"/>
</dbReference>
<gene>
    <name evidence="3" type="ORF">MAR_032370</name>
</gene>